<name>A0A0E0D6D3_9ORYZ</name>
<keyword evidence="3" id="KW-0238">DNA-binding</keyword>
<dbReference type="PANTHER" id="PTHR31221:SF363">
    <property type="entry name" value="OS05G0565900 PROTEIN"/>
    <property type="match status" value="1"/>
</dbReference>
<dbReference type="AlphaFoldDB" id="A0A0E0D6D3"/>
<dbReference type="SMART" id="SM00774">
    <property type="entry name" value="WRKY"/>
    <property type="match status" value="1"/>
</dbReference>
<feature type="compositionally biased region" description="Low complexity" evidence="6">
    <location>
        <begin position="105"/>
        <end position="121"/>
    </location>
</feature>
<feature type="domain" description="WRKY" evidence="7">
    <location>
        <begin position="191"/>
        <end position="256"/>
    </location>
</feature>
<evidence type="ECO:0000256" key="1">
    <source>
        <dbReference type="ARBA" id="ARBA00004123"/>
    </source>
</evidence>
<keyword evidence="4" id="KW-0804">Transcription</keyword>
<dbReference type="GO" id="GO:0003700">
    <property type="term" value="F:DNA-binding transcription factor activity"/>
    <property type="evidence" value="ECO:0007669"/>
    <property type="project" value="InterPro"/>
</dbReference>
<dbReference type="PROSITE" id="PS50811">
    <property type="entry name" value="WRKY"/>
    <property type="match status" value="1"/>
</dbReference>
<organism evidence="8">
    <name type="scientific">Oryza meridionalis</name>
    <dbReference type="NCBI Taxonomy" id="40149"/>
    <lineage>
        <taxon>Eukaryota</taxon>
        <taxon>Viridiplantae</taxon>
        <taxon>Streptophyta</taxon>
        <taxon>Embryophyta</taxon>
        <taxon>Tracheophyta</taxon>
        <taxon>Spermatophyta</taxon>
        <taxon>Magnoliopsida</taxon>
        <taxon>Liliopsida</taxon>
        <taxon>Poales</taxon>
        <taxon>Poaceae</taxon>
        <taxon>BOP clade</taxon>
        <taxon>Oryzoideae</taxon>
        <taxon>Oryzeae</taxon>
        <taxon>Oryzinae</taxon>
        <taxon>Oryza</taxon>
    </lineage>
</organism>
<dbReference type="Gene3D" id="2.20.25.80">
    <property type="entry name" value="WRKY domain"/>
    <property type="match status" value="1"/>
</dbReference>
<dbReference type="InterPro" id="IPR044810">
    <property type="entry name" value="WRKY_plant"/>
</dbReference>
<protein>
    <recommendedName>
        <fullName evidence="7">WRKY domain-containing protein</fullName>
    </recommendedName>
</protein>
<dbReference type="Proteomes" id="UP000008021">
    <property type="component" value="Chromosome 3"/>
</dbReference>
<evidence type="ECO:0000256" key="4">
    <source>
        <dbReference type="ARBA" id="ARBA00023163"/>
    </source>
</evidence>
<dbReference type="EnsemblPlants" id="OMERI03G30070.1">
    <property type="protein sequence ID" value="OMERI03G30070.1"/>
    <property type="gene ID" value="OMERI03G30070"/>
</dbReference>
<evidence type="ECO:0000256" key="2">
    <source>
        <dbReference type="ARBA" id="ARBA00023015"/>
    </source>
</evidence>
<dbReference type="GO" id="GO:0005634">
    <property type="term" value="C:nucleus"/>
    <property type="evidence" value="ECO:0007669"/>
    <property type="project" value="UniProtKB-SubCell"/>
</dbReference>
<proteinExistence type="predicted"/>
<comment type="subcellular location">
    <subcellularLocation>
        <location evidence="1">Nucleus</location>
    </subcellularLocation>
</comment>
<evidence type="ECO:0000256" key="6">
    <source>
        <dbReference type="SAM" id="MobiDB-lite"/>
    </source>
</evidence>
<feature type="compositionally biased region" description="Basic and acidic residues" evidence="6">
    <location>
        <begin position="133"/>
        <end position="142"/>
    </location>
</feature>
<evidence type="ECO:0000259" key="7">
    <source>
        <dbReference type="PROSITE" id="PS50811"/>
    </source>
</evidence>
<keyword evidence="2" id="KW-0805">Transcription regulation</keyword>
<reference evidence="8" key="2">
    <citation type="submission" date="2018-05" db="EMBL/GenBank/DDBJ databases">
        <title>OmerRS3 (Oryza meridionalis Reference Sequence Version 3).</title>
        <authorList>
            <person name="Zhang J."/>
            <person name="Kudrna D."/>
            <person name="Lee S."/>
            <person name="Talag J."/>
            <person name="Welchert J."/>
            <person name="Wing R.A."/>
        </authorList>
    </citation>
    <scope>NUCLEOTIDE SEQUENCE [LARGE SCALE GENOMIC DNA]</scope>
    <source>
        <strain evidence="8">cv. OR44</strain>
    </source>
</reference>
<dbReference type="eggNOG" id="ENOG502QQYS">
    <property type="taxonomic scope" value="Eukaryota"/>
</dbReference>
<dbReference type="Gramene" id="OMERI03G30070.1">
    <property type="protein sequence ID" value="OMERI03G30070.1"/>
    <property type="gene ID" value="OMERI03G30070"/>
</dbReference>
<dbReference type="InterPro" id="IPR036576">
    <property type="entry name" value="WRKY_dom_sf"/>
</dbReference>
<accession>A0A0E0D6D3</accession>
<evidence type="ECO:0000256" key="5">
    <source>
        <dbReference type="ARBA" id="ARBA00023242"/>
    </source>
</evidence>
<sequence>MSGGGGGEGFPFHDELASLFAERPPNGAMPGMLQQQQQQPWSFIDYHHLMQESAPTTPPLDYEAFAGEFDDDVAPLEEVKRELVVDGVGLFPGGAAAAAAAAAGPMTPNSMSVSSTSSEACGVGGGAGGDEESAGKCKKEEGDGGDDDGKEGSATTKGDGDGEDKNKKGGKGKGKGEKRPRQPRFAFMTKSEVDHLEDGYRWRKYGQKAVKNSPFPRSYYRCTTQKCPVKKRVERSYQDAAVVITTYEGKHTHPIPATLRGTAHLLGAAAAAHHHGGLQYHHPGHFAAAGHRLPPQPHDALGGGLLAPPHAEHLHAMQHQMQLAAAAVNGGSVHAAAMQQMPQPDHAGLAAIIASTTGASTTPAPPPATGSAAATTPLRMQHFMAQDYGLLQDMFIPSPFLHNDDPNNNNHR</sequence>
<keyword evidence="9" id="KW-1185">Reference proteome</keyword>
<evidence type="ECO:0000313" key="9">
    <source>
        <dbReference type="Proteomes" id="UP000008021"/>
    </source>
</evidence>
<feature type="compositionally biased region" description="Basic and acidic residues" evidence="6">
    <location>
        <begin position="158"/>
        <end position="167"/>
    </location>
</feature>
<dbReference type="FunFam" id="2.20.25.80:FF:000003">
    <property type="entry name" value="WRKY transcription factor 57"/>
    <property type="match status" value="1"/>
</dbReference>
<dbReference type="HOGENOM" id="CLU_033779_4_0_1"/>
<feature type="region of interest" description="Disordered" evidence="6">
    <location>
        <begin position="105"/>
        <end position="190"/>
    </location>
</feature>
<reference evidence="8" key="1">
    <citation type="submission" date="2015-04" db="UniProtKB">
        <authorList>
            <consortium name="EnsemblPlants"/>
        </authorList>
    </citation>
    <scope>IDENTIFICATION</scope>
</reference>
<evidence type="ECO:0000256" key="3">
    <source>
        <dbReference type="ARBA" id="ARBA00023125"/>
    </source>
</evidence>
<dbReference type="SUPFAM" id="SSF118290">
    <property type="entry name" value="WRKY DNA-binding domain"/>
    <property type="match status" value="1"/>
</dbReference>
<keyword evidence="5" id="KW-0539">Nucleus</keyword>
<dbReference type="Pfam" id="PF03106">
    <property type="entry name" value="WRKY"/>
    <property type="match status" value="1"/>
</dbReference>
<evidence type="ECO:0000313" key="8">
    <source>
        <dbReference type="EnsemblPlants" id="OMERI03G30070.1"/>
    </source>
</evidence>
<dbReference type="STRING" id="40149.A0A0E0D6D3"/>
<dbReference type="GO" id="GO:0043565">
    <property type="term" value="F:sequence-specific DNA binding"/>
    <property type="evidence" value="ECO:0007669"/>
    <property type="project" value="InterPro"/>
</dbReference>
<dbReference type="PANTHER" id="PTHR31221">
    <property type="entry name" value="WRKY TRANSCRIPTION FACTOR PROTEIN 1-RELATED"/>
    <property type="match status" value="1"/>
</dbReference>
<dbReference type="InterPro" id="IPR003657">
    <property type="entry name" value="WRKY_dom"/>
</dbReference>